<dbReference type="InterPro" id="IPR013324">
    <property type="entry name" value="RNA_pol_sigma_r3/r4-like"/>
</dbReference>
<evidence type="ECO:0000256" key="1">
    <source>
        <dbReference type="ARBA" id="ARBA00023015"/>
    </source>
</evidence>
<dbReference type="GO" id="GO:0003677">
    <property type="term" value="F:DNA binding"/>
    <property type="evidence" value="ECO:0007669"/>
    <property type="project" value="UniProtKB-KW"/>
</dbReference>
<dbReference type="Proteomes" id="UP000617734">
    <property type="component" value="Unassembled WGS sequence"/>
</dbReference>
<keyword evidence="1" id="KW-0805">Transcription regulation</keyword>
<dbReference type="Gene3D" id="1.10.10.10">
    <property type="entry name" value="Winged helix-like DNA-binding domain superfamily/Winged helix DNA-binding domain"/>
    <property type="match status" value="2"/>
</dbReference>
<dbReference type="SUPFAM" id="SSF88659">
    <property type="entry name" value="Sigma3 and sigma4 domains of RNA polymerase sigma factors"/>
    <property type="match status" value="2"/>
</dbReference>
<feature type="region of interest" description="Disordered" evidence="5">
    <location>
        <begin position="1"/>
        <end position="29"/>
    </location>
</feature>
<dbReference type="RefSeq" id="WP_190213877.1">
    <property type="nucleotide sequence ID" value="NZ_BNBO01000043.1"/>
</dbReference>
<dbReference type="InterPro" id="IPR014322">
    <property type="entry name" value="RNA_pol_sigma-B/F/G"/>
</dbReference>
<proteinExistence type="predicted"/>
<dbReference type="InterPro" id="IPR014284">
    <property type="entry name" value="RNA_pol_sigma-70_dom"/>
</dbReference>
<dbReference type="PANTHER" id="PTHR30385:SF4">
    <property type="entry name" value="RNA POLYMERASE SIGMA-E FACTOR"/>
    <property type="match status" value="1"/>
</dbReference>
<dbReference type="NCBIfam" id="TIGR02980">
    <property type="entry name" value="SigBFG"/>
    <property type="match status" value="1"/>
</dbReference>
<dbReference type="Pfam" id="PF04545">
    <property type="entry name" value="Sigma70_r4"/>
    <property type="match status" value="1"/>
</dbReference>
<dbReference type="InterPro" id="IPR007630">
    <property type="entry name" value="RNA_pol_sigma70_r4"/>
</dbReference>
<keyword evidence="2" id="KW-0731">Sigma factor</keyword>
<evidence type="ECO:0000256" key="3">
    <source>
        <dbReference type="ARBA" id="ARBA00023125"/>
    </source>
</evidence>
<keyword evidence="3" id="KW-0238">DNA-binding</keyword>
<organism evidence="7 8">
    <name type="scientific">Kitasatospora indigofera</name>
    <dbReference type="NCBI Taxonomy" id="67307"/>
    <lineage>
        <taxon>Bacteria</taxon>
        <taxon>Bacillati</taxon>
        <taxon>Actinomycetota</taxon>
        <taxon>Actinomycetes</taxon>
        <taxon>Kitasatosporales</taxon>
        <taxon>Streptomycetaceae</taxon>
        <taxon>Kitasatospora</taxon>
    </lineage>
</organism>
<accession>A0A919L0Q9</accession>
<dbReference type="SUPFAM" id="SSF88946">
    <property type="entry name" value="Sigma2 domain of RNA polymerase sigma factors"/>
    <property type="match status" value="1"/>
</dbReference>
<comment type="caution">
    <text evidence="7">The sequence shown here is derived from an EMBL/GenBank/DDBJ whole genome shotgun (WGS) entry which is preliminary data.</text>
</comment>
<dbReference type="Gene3D" id="1.20.120.1810">
    <property type="match status" value="1"/>
</dbReference>
<sequence length="304" mass="33190">MTTSLKAALTADPGTERTHPARGHGATAVDATAPAAEDPGTQMIENPREVAPADARQLSKALFVRLAALEEGTREYSYTRATLIELNQSLVRYAAGRFRNSREPMEDILQVGTVGLIKAIDRFEPERGLEFTTFALPTIIGEIKRFFRDTTWSVHVPRRLQELRLAIAKAGDELEQGLDRAPTVAELAAHLGLTDEEIVEGMVAGNSHTAGSLDAGTDDEADNALTARLGFEDPGFERLENLHAVKPLIAALPERERSILSMRFVEELTQSEIGSRLGVSQMHVSRLLSRTLATLRSGLLAEED</sequence>
<dbReference type="Pfam" id="PF04539">
    <property type="entry name" value="Sigma70_r3"/>
    <property type="match status" value="1"/>
</dbReference>
<dbReference type="Pfam" id="PF04542">
    <property type="entry name" value="Sigma70_r2"/>
    <property type="match status" value="1"/>
</dbReference>
<keyword evidence="8" id="KW-1185">Reference proteome</keyword>
<dbReference type="AlphaFoldDB" id="A0A919L0Q9"/>
<reference evidence="7" key="1">
    <citation type="journal article" date="2014" name="Int. J. Syst. Evol. Microbiol.">
        <title>Complete genome sequence of Corynebacterium casei LMG S-19264T (=DSM 44701T), isolated from a smear-ripened cheese.</title>
        <authorList>
            <consortium name="US DOE Joint Genome Institute (JGI-PGF)"/>
            <person name="Walter F."/>
            <person name="Albersmeier A."/>
            <person name="Kalinowski J."/>
            <person name="Ruckert C."/>
        </authorList>
    </citation>
    <scope>NUCLEOTIDE SEQUENCE</scope>
    <source>
        <strain evidence="7">JCM 4646</strain>
    </source>
</reference>
<dbReference type="GO" id="GO:0016987">
    <property type="term" value="F:sigma factor activity"/>
    <property type="evidence" value="ECO:0007669"/>
    <property type="project" value="UniProtKB-KW"/>
</dbReference>
<dbReference type="GeneID" id="95356144"/>
<evidence type="ECO:0000256" key="5">
    <source>
        <dbReference type="SAM" id="MobiDB-lite"/>
    </source>
</evidence>
<evidence type="ECO:0000259" key="6">
    <source>
        <dbReference type="PROSITE" id="PS00715"/>
    </source>
</evidence>
<evidence type="ECO:0000313" key="7">
    <source>
        <dbReference type="EMBL" id="GHH79633.1"/>
    </source>
</evidence>
<dbReference type="InterPro" id="IPR036388">
    <property type="entry name" value="WH-like_DNA-bd_sf"/>
</dbReference>
<protein>
    <submittedName>
        <fullName evidence="7">RNA polymerase sigma factor</fullName>
    </submittedName>
</protein>
<dbReference type="EMBL" id="BNBO01000043">
    <property type="protein sequence ID" value="GHH79633.1"/>
    <property type="molecule type" value="Genomic_DNA"/>
</dbReference>
<dbReference type="CDD" id="cd06171">
    <property type="entry name" value="Sigma70_r4"/>
    <property type="match status" value="1"/>
</dbReference>
<dbReference type="PRINTS" id="PR00046">
    <property type="entry name" value="SIGMA70FCT"/>
</dbReference>
<reference evidence="7" key="2">
    <citation type="submission" date="2020-09" db="EMBL/GenBank/DDBJ databases">
        <authorList>
            <person name="Sun Q."/>
            <person name="Ohkuma M."/>
        </authorList>
    </citation>
    <scope>NUCLEOTIDE SEQUENCE</scope>
    <source>
        <strain evidence="7">JCM 4646</strain>
    </source>
</reference>
<evidence type="ECO:0000256" key="2">
    <source>
        <dbReference type="ARBA" id="ARBA00023082"/>
    </source>
</evidence>
<dbReference type="InterPro" id="IPR007624">
    <property type="entry name" value="RNA_pol_sigma70_r3"/>
</dbReference>
<name>A0A919L0Q9_9ACTN</name>
<evidence type="ECO:0000256" key="4">
    <source>
        <dbReference type="ARBA" id="ARBA00023163"/>
    </source>
</evidence>
<feature type="domain" description="RNA polymerase sigma-70" evidence="6">
    <location>
        <begin position="107"/>
        <end position="120"/>
    </location>
</feature>
<dbReference type="InterPro" id="IPR000943">
    <property type="entry name" value="RNA_pol_sigma70"/>
</dbReference>
<dbReference type="NCBIfam" id="TIGR02937">
    <property type="entry name" value="sigma70-ECF"/>
    <property type="match status" value="1"/>
</dbReference>
<dbReference type="InterPro" id="IPR013325">
    <property type="entry name" value="RNA_pol_sigma_r2"/>
</dbReference>
<gene>
    <name evidence="7" type="ORF">GCM10018781_58050</name>
</gene>
<keyword evidence="4" id="KW-0804">Transcription</keyword>
<dbReference type="PANTHER" id="PTHR30385">
    <property type="entry name" value="SIGMA FACTOR F FLAGELLAR"/>
    <property type="match status" value="1"/>
</dbReference>
<dbReference type="GO" id="GO:0006352">
    <property type="term" value="P:DNA-templated transcription initiation"/>
    <property type="evidence" value="ECO:0007669"/>
    <property type="project" value="InterPro"/>
</dbReference>
<dbReference type="InterPro" id="IPR007627">
    <property type="entry name" value="RNA_pol_sigma70_r2"/>
</dbReference>
<evidence type="ECO:0000313" key="8">
    <source>
        <dbReference type="Proteomes" id="UP000617734"/>
    </source>
</evidence>
<dbReference type="PROSITE" id="PS00715">
    <property type="entry name" value="SIGMA70_1"/>
    <property type="match status" value="1"/>
</dbReference>